<dbReference type="GeneID" id="37267088"/>
<evidence type="ECO:0000313" key="2">
    <source>
        <dbReference type="EMBL" id="PWN99789.1"/>
    </source>
</evidence>
<dbReference type="AlphaFoldDB" id="A0A316ZE32"/>
<name>A0A316ZE32_9BASI</name>
<keyword evidence="3" id="KW-1185">Reference proteome</keyword>
<protein>
    <submittedName>
        <fullName evidence="2">Uncharacterized protein</fullName>
    </submittedName>
</protein>
<organism evidence="2 3">
    <name type="scientific">Tilletiopsis washingtonensis</name>
    <dbReference type="NCBI Taxonomy" id="58919"/>
    <lineage>
        <taxon>Eukaryota</taxon>
        <taxon>Fungi</taxon>
        <taxon>Dikarya</taxon>
        <taxon>Basidiomycota</taxon>
        <taxon>Ustilaginomycotina</taxon>
        <taxon>Exobasidiomycetes</taxon>
        <taxon>Entylomatales</taxon>
        <taxon>Entylomatales incertae sedis</taxon>
        <taxon>Tilletiopsis</taxon>
    </lineage>
</organism>
<feature type="compositionally biased region" description="Low complexity" evidence="1">
    <location>
        <begin position="252"/>
        <end position="261"/>
    </location>
</feature>
<evidence type="ECO:0000256" key="1">
    <source>
        <dbReference type="SAM" id="MobiDB-lite"/>
    </source>
</evidence>
<proteinExistence type="predicted"/>
<dbReference type="Proteomes" id="UP000245946">
    <property type="component" value="Unassembled WGS sequence"/>
</dbReference>
<feature type="region of interest" description="Disordered" evidence="1">
    <location>
        <begin position="246"/>
        <end position="269"/>
    </location>
</feature>
<dbReference type="EMBL" id="KZ819287">
    <property type="protein sequence ID" value="PWN99789.1"/>
    <property type="molecule type" value="Genomic_DNA"/>
</dbReference>
<sequence length="311" mass="33483">MQGQALRRARCDAAVAVRCRVSSHRQYPGRQSREKIAAPARCNAHCAGALRPVAIKSALHGAHAQPLCRAAGLPDEACAGQATFAAATWLHSRVYTWCRRARTSSSSVERGLASRLLHAAASRDLRRCTAALLRCSGRRVSEPEAERGAGTAGGRRSGVRYVLSGVVRWLRDASCRHDAAAPALLLRKSAAVALGRCRGGGSSPRWRAHLRMPPPRQLQAMSRFELALEFCLHASERSRRAALEQLATGQDSGPAGAPGSGMSHRSSSLLHPEAELQAQATPRLEKGATDRFVVHSVHTQRDLTVARGQVR</sequence>
<gene>
    <name evidence="2" type="ORF">FA09DRAFT_218927</name>
</gene>
<reference evidence="2 3" key="1">
    <citation type="journal article" date="2018" name="Mol. Biol. Evol.">
        <title>Broad Genomic Sampling Reveals a Smut Pathogenic Ancestry of the Fungal Clade Ustilaginomycotina.</title>
        <authorList>
            <person name="Kijpornyongpan T."/>
            <person name="Mondo S.J."/>
            <person name="Barry K."/>
            <person name="Sandor L."/>
            <person name="Lee J."/>
            <person name="Lipzen A."/>
            <person name="Pangilinan J."/>
            <person name="LaButti K."/>
            <person name="Hainaut M."/>
            <person name="Henrissat B."/>
            <person name="Grigoriev I.V."/>
            <person name="Spatafora J.W."/>
            <person name="Aime M.C."/>
        </authorList>
    </citation>
    <scope>NUCLEOTIDE SEQUENCE [LARGE SCALE GENOMIC DNA]</scope>
    <source>
        <strain evidence="2 3">MCA 4186</strain>
    </source>
</reference>
<evidence type="ECO:0000313" key="3">
    <source>
        <dbReference type="Proteomes" id="UP000245946"/>
    </source>
</evidence>
<accession>A0A316ZE32</accession>
<dbReference type="RefSeq" id="XP_025600068.1">
    <property type="nucleotide sequence ID" value="XM_025739542.1"/>
</dbReference>